<gene>
    <name evidence="2" type="ORF">NCTC11087_01454</name>
</gene>
<dbReference type="InterPro" id="IPR029039">
    <property type="entry name" value="Flavoprotein-like_sf"/>
</dbReference>
<dbReference type="RefSeq" id="WP_022790051.1">
    <property type="nucleotide sequence ID" value="NZ_UHFX01000003.1"/>
</dbReference>
<dbReference type="Proteomes" id="UP000255523">
    <property type="component" value="Unassembled WGS sequence"/>
</dbReference>
<reference evidence="2 3" key="1">
    <citation type="submission" date="2018-06" db="EMBL/GenBank/DDBJ databases">
        <authorList>
            <consortium name="Pathogen Informatics"/>
            <person name="Doyle S."/>
        </authorList>
    </citation>
    <scope>NUCLEOTIDE SEQUENCE [LARGE SCALE GENOMIC DNA]</scope>
    <source>
        <strain evidence="2 3">NCTC11087</strain>
    </source>
</reference>
<dbReference type="PROSITE" id="PS00201">
    <property type="entry name" value="FLAVODOXIN"/>
    <property type="match status" value="1"/>
</dbReference>
<dbReference type="OrthoDB" id="307208at2"/>
<proteinExistence type="predicted"/>
<dbReference type="GO" id="GO:0009055">
    <property type="term" value="F:electron transfer activity"/>
    <property type="evidence" value="ECO:0007669"/>
    <property type="project" value="InterPro"/>
</dbReference>
<evidence type="ECO:0000259" key="1">
    <source>
        <dbReference type="Pfam" id="PF12641"/>
    </source>
</evidence>
<dbReference type="InterPro" id="IPR008254">
    <property type="entry name" value="Flavodoxin/NO_synth"/>
</dbReference>
<dbReference type="Gene3D" id="3.40.50.360">
    <property type="match status" value="1"/>
</dbReference>
<keyword evidence="3" id="KW-1185">Reference proteome</keyword>
<evidence type="ECO:0000313" key="3">
    <source>
        <dbReference type="Proteomes" id="UP000255523"/>
    </source>
</evidence>
<evidence type="ECO:0000313" key="2">
    <source>
        <dbReference type="EMBL" id="SUO04533.1"/>
    </source>
</evidence>
<dbReference type="Pfam" id="PF12641">
    <property type="entry name" value="Flavodoxin_3"/>
    <property type="match status" value="1"/>
</dbReference>
<dbReference type="NCBIfam" id="NF045594">
    <property type="entry name" value="flavodox_BilS"/>
    <property type="match status" value="1"/>
</dbReference>
<sequence length="169" mass="19245">MKICIYYDSITGNTKKIADAIYETCKDEVLYCGKPQKLQEADLYFIGSWTDKGNCSSVIQNLLSSLKNKKIAYFGTCGFGGSSEYYASLYQRAKNQIDASNVILGHFFCPGKMPEAIKDRYVKLLQEHPEDKKLQVSLKNFEEVKTRPNTEDLNKAQSWAKEMIKEALQ</sequence>
<organism evidence="2 3">
    <name type="scientific">Faecalicoccus pleomorphus</name>
    <dbReference type="NCBI Taxonomy" id="1323"/>
    <lineage>
        <taxon>Bacteria</taxon>
        <taxon>Bacillati</taxon>
        <taxon>Bacillota</taxon>
        <taxon>Erysipelotrichia</taxon>
        <taxon>Erysipelotrichales</taxon>
        <taxon>Erysipelotrichaceae</taxon>
        <taxon>Faecalicoccus</taxon>
    </lineage>
</organism>
<dbReference type="SUPFAM" id="SSF52218">
    <property type="entry name" value="Flavoproteins"/>
    <property type="match status" value="1"/>
</dbReference>
<feature type="domain" description="Flavodoxin-like" evidence="1">
    <location>
        <begin position="5"/>
        <end position="159"/>
    </location>
</feature>
<dbReference type="InterPro" id="IPR001226">
    <property type="entry name" value="Flavodoxin_CS"/>
</dbReference>
<dbReference type="InterPro" id="IPR054633">
    <property type="entry name" value="BilS"/>
</dbReference>
<dbReference type="GeneID" id="77462407"/>
<dbReference type="GO" id="GO:0016651">
    <property type="term" value="F:oxidoreductase activity, acting on NAD(P)H"/>
    <property type="evidence" value="ECO:0007669"/>
    <property type="project" value="UniProtKB-ARBA"/>
</dbReference>
<name>A0A380LMQ1_9FIRM</name>
<dbReference type="AlphaFoldDB" id="A0A380LMQ1"/>
<dbReference type="EMBL" id="UHFX01000003">
    <property type="protein sequence ID" value="SUO04533.1"/>
    <property type="molecule type" value="Genomic_DNA"/>
</dbReference>
<accession>A0A380LMQ1</accession>
<protein>
    <submittedName>
        <fullName evidence="2">Flavodoxin</fullName>
    </submittedName>
</protein>
<dbReference type="GO" id="GO:0010181">
    <property type="term" value="F:FMN binding"/>
    <property type="evidence" value="ECO:0007669"/>
    <property type="project" value="InterPro"/>
</dbReference>